<feature type="domain" description="HTH merR-type" evidence="4">
    <location>
        <begin position="1"/>
        <end position="70"/>
    </location>
</feature>
<keyword evidence="3" id="KW-0804">Transcription</keyword>
<evidence type="ECO:0000259" key="4">
    <source>
        <dbReference type="PROSITE" id="PS50937"/>
    </source>
</evidence>
<proteinExistence type="predicted"/>
<dbReference type="PROSITE" id="PS50937">
    <property type="entry name" value="HTH_MERR_2"/>
    <property type="match status" value="1"/>
</dbReference>
<keyword evidence="6" id="KW-1185">Reference proteome</keyword>
<gene>
    <name evidence="5" type="ORF">FN976_24115</name>
</gene>
<dbReference type="PANTHER" id="PTHR30204">
    <property type="entry name" value="REDOX-CYCLING DRUG-SENSING TRANSCRIPTIONAL ACTIVATOR SOXR"/>
    <property type="match status" value="1"/>
</dbReference>
<dbReference type="Gene3D" id="1.10.1660.10">
    <property type="match status" value="1"/>
</dbReference>
<dbReference type="Pfam" id="PF09278">
    <property type="entry name" value="MerR-DNA-bind"/>
    <property type="match status" value="1"/>
</dbReference>
<name>A0A562ZIT5_9BURK</name>
<dbReference type="OrthoDB" id="5345718at2"/>
<comment type="caution">
    <text evidence="5">The sequence shown here is derived from an EMBL/GenBank/DDBJ whole genome shotgun (WGS) entry which is preliminary data.</text>
</comment>
<evidence type="ECO:0000256" key="2">
    <source>
        <dbReference type="ARBA" id="ARBA00023125"/>
    </source>
</evidence>
<dbReference type="GO" id="GO:0003700">
    <property type="term" value="F:DNA-binding transcription factor activity"/>
    <property type="evidence" value="ECO:0007669"/>
    <property type="project" value="InterPro"/>
</dbReference>
<dbReference type="Proteomes" id="UP000318199">
    <property type="component" value="Unassembled WGS sequence"/>
</dbReference>
<protein>
    <submittedName>
        <fullName evidence="5">MerR family DNA-binding transcriptional regulator</fullName>
    </submittedName>
</protein>
<keyword evidence="2 5" id="KW-0238">DNA-binding</keyword>
<dbReference type="InterPro" id="IPR009061">
    <property type="entry name" value="DNA-bd_dom_put_sf"/>
</dbReference>
<dbReference type="InterPro" id="IPR047057">
    <property type="entry name" value="MerR_fam"/>
</dbReference>
<dbReference type="GO" id="GO:0003677">
    <property type="term" value="F:DNA binding"/>
    <property type="evidence" value="ECO:0007669"/>
    <property type="project" value="UniProtKB-KW"/>
</dbReference>
<keyword evidence="1" id="KW-0805">Transcription regulation</keyword>
<evidence type="ECO:0000256" key="1">
    <source>
        <dbReference type="ARBA" id="ARBA00023015"/>
    </source>
</evidence>
<evidence type="ECO:0000313" key="5">
    <source>
        <dbReference type="EMBL" id="TWO68114.1"/>
    </source>
</evidence>
<dbReference type="InterPro" id="IPR000551">
    <property type="entry name" value="MerR-type_HTH_dom"/>
</dbReference>
<dbReference type="AlphaFoldDB" id="A0A562ZIT5"/>
<dbReference type="InterPro" id="IPR015358">
    <property type="entry name" value="Tscrpt_reg_MerR_DNA-bd"/>
</dbReference>
<dbReference type="SUPFAM" id="SSF46955">
    <property type="entry name" value="Putative DNA-binding domain"/>
    <property type="match status" value="1"/>
</dbReference>
<accession>A0A562ZIT5</accession>
<dbReference type="Pfam" id="PF00376">
    <property type="entry name" value="MerR"/>
    <property type="match status" value="1"/>
</dbReference>
<evidence type="ECO:0000256" key="3">
    <source>
        <dbReference type="ARBA" id="ARBA00023163"/>
    </source>
</evidence>
<reference evidence="5 6" key="1">
    <citation type="submission" date="2019-07" db="EMBL/GenBank/DDBJ databases">
        <title>Caenimonas sedimenti sp. nov., isolated from activated sludge.</title>
        <authorList>
            <person name="Xu J."/>
        </authorList>
    </citation>
    <scope>NUCLEOTIDE SEQUENCE [LARGE SCALE GENOMIC DNA]</scope>
    <source>
        <strain evidence="5 6">HX-9-20</strain>
    </source>
</reference>
<dbReference type="PROSITE" id="PS00552">
    <property type="entry name" value="HTH_MERR_1"/>
    <property type="match status" value="1"/>
</dbReference>
<evidence type="ECO:0000313" key="6">
    <source>
        <dbReference type="Proteomes" id="UP000318199"/>
    </source>
</evidence>
<dbReference type="PANTHER" id="PTHR30204:SF94">
    <property type="entry name" value="HEAVY METAL-DEPENDENT TRANSCRIPTIONAL REGULATOR HI_0293-RELATED"/>
    <property type="match status" value="1"/>
</dbReference>
<organism evidence="5 6">
    <name type="scientific">Caenimonas sedimenti</name>
    <dbReference type="NCBI Taxonomy" id="2596921"/>
    <lineage>
        <taxon>Bacteria</taxon>
        <taxon>Pseudomonadati</taxon>
        <taxon>Pseudomonadota</taxon>
        <taxon>Betaproteobacteria</taxon>
        <taxon>Burkholderiales</taxon>
        <taxon>Comamonadaceae</taxon>
        <taxon>Caenimonas</taxon>
    </lineage>
</organism>
<dbReference type="SMART" id="SM00422">
    <property type="entry name" value="HTH_MERR"/>
    <property type="match status" value="1"/>
</dbReference>
<sequence length="155" mass="16568">MLAIGDLASRTGLAVSAIRYYEEIGLIPKATRRPSGHRVYLAASQDLLTLIRRCRDFGFTLDDTKALASLASSSERDCVEARDLAQSHLDAVRTKLSELNALERSLSAFVTACDEGCAGGPAPECCILRDLGAADARPAARPTLKPTRTRDGCCG</sequence>
<dbReference type="EMBL" id="VOBQ01000021">
    <property type="protein sequence ID" value="TWO68114.1"/>
    <property type="molecule type" value="Genomic_DNA"/>
</dbReference>